<comment type="caution">
    <text evidence="11">The sequence shown here is derived from an EMBL/GenBank/DDBJ whole genome shotgun (WGS) entry which is preliminary data.</text>
</comment>
<sequence>MSQQAPLFLKRVLITRQAEQAKSFTAAIQAVGGIPLTVPVLSFVPAANRTYIQRVLEHLHTYQWIIFTSQNGVEFFFQWLNLLNINSGLAKSCKIAVVGKKTGEALKKRGIKPDVTPEEYIAESLLEALMKEAKPHEKVLVVRGNLARPILLQGLDEKGYSVTDLVMYETVQNKASRTELQHAVEKADIITFTSSSTVNFFVDMMDSKQDWLSVINEKVVVCIGPITAQTAAKYEIEHIVPEEYTINGMIEKMVDYFKGNN</sequence>
<proteinExistence type="inferred from homology"/>
<keyword evidence="4 9" id="KW-0456">Lyase</keyword>
<evidence type="ECO:0000256" key="1">
    <source>
        <dbReference type="ARBA" id="ARBA00004772"/>
    </source>
</evidence>
<dbReference type="Pfam" id="PF02602">
    <property type="entry name" value="HEM4"/>
    <property type="match status" value="1"/>
</dbReference>
<evidence type="ECO:0000256" key="3">
    <source>
        <dbReference type="ARBA" id="ARBA00013109"/>
    </source>
</evidence>
<dbReference type="GO" id="GO:0006780">
    <property type="term" value="P:uroporphyrinogen III biosynthetic process"/>
    <property type="evidence" value="ECO:0007669"/>
    <property type="project" value="UniProtKB-UniRule"/>
</dbReference>
<comment type="catalytic activity">
    <reaction evidence="8 9">
        <text>hydroxymethylbilane = uroporphyrinogen III + H2O</text>
        <dbReference type="Rhea" id="RHEA:18965"/>
        <dbReference type="ChEBI" id="CHEBI:15377"/>
        <dbReference type="ChEBI" id="CHEBI:57308"/>
        <dbReference type="ChEBI" id="CHEBI:57845"/>
        <dbReference type="EC" id="4.2.1.75"/>
    </reaction>
</comment>
<keyword evidence="5 9" id="KW-0627">Porphyrin biosynthesis</keyword>
<dbReference type="Proteomes" id="UP000053681">
    <property type="component" value="Unassembled WGS sequence"/>
</dbReference>
<evidence type="ECO:0000256" key="4">
    <source>
        <dbReference type="ARBA" id="ARBA00023239"/>
    </source>
</evidence>
<dbReference type="CDD" id="cd06578">
    <property type="entry name" value="HemD"/>
    <property type="match status" value="1"/>
</dbReference>
<dbReference type="InterPro" id="IPR003754">
    <property type="entry name" value="4pyrrol_synth_uPrphyn_synth"/>
</dbReference>
<evidence type="ECO:0000256" key="6">
    <source>
        <dbReference type="ARBA" id="ARBA00037589"/>
    </source>
</evidence>
<dbReference type="PANTHER" id="PTHR38042:SF1">
    <property type="entry name" value="UROPORPHYRINOGEN-III SYNTHASE, CHLOROPLASTIC"/>
    <property type="match status" value="1"/>
</dbReference>
<evidence type="ECO:0000256" key="2">
    <source>
        <dbReference type="ARBA" id="ARBA00008133"/>
    </source>
</evidence>
<dbReference type="InterPro" id="IPR039793">
    <property type="entry name" value="UROS/Hem4"/>
</dbReference>
<protein>
    <recommendedName>
        <fullName evidence="7 9">Uroporphyrinogen-III synthase</fullName>
        <ecNumber evidence="3 9">4.2.1.75</ecNumber>
    </recommendedName>
</protein>
<evidence type="ECO:0000313" key="11">
    <source>
        <dbReference type="EMBL" id="KSU88553.1"/>
    </source>
</evidence>
<evidence type="ECO:0000256" key="9">
    <source>
        <dbReference type="RuleBase" id="RU366031"/>
    </source>
</evidence>
<evidence type="ECO:0000256" key="8">
    <source>
        <dbReference type="ARBA" id="ARBA00048617"/>
    </source>
</evidence>
<evidence type="ECO:0000256" key="5">
    <source>
        <dbReference type="ARBA" id="ARBA00023244"/>
    </source>
</evidence>
<dbReference type="SUPFAM" id="SSF69618">
    <property type="entry name" value="HemD-like"/>
    <property type="match status" value="1"/>
</dbReference>
<dbReference type="RefSeq" id="WP_062686610.1">
    <property type="nucleotide sequence ID" value="NZ_KQ758638.1"/>
</dbReference>
<dbReference type="PANTHER" id="PTHR38042">
    <property type="entry name" value="UROPORPHYRINOGEN-III SYNTHASE, CHLOROPLASTIC"/>
    <property type="match status" value="1"/>
</dbReference>
<evidence type="ECO:0000313" key="12">
    <source>
        <dbReference type="Proteomes" id="UP000053681"/>
    </source>
</evidence>
<dbReference type="GO" id="GO:0006782">
    <property type="term" value="P:protoporphyrinogen IX biosynthetic process"/>
    <property type="evidence" value="ECO:0007669"/>
    <property type="project" value="UniProtKB-UniRule"/>
</dbReference>
<gene>
    <name evidence="11" type="ORF">AS180_07280</name>
</gene>
<dbReference type="InterPro" id="IPR036108">
    <property type="entry name" value="4pyrrol_syn_uPrphyn_synt_sf"/>
</dbReference>
<organism evidence="11 12">
    <name type="scientific">Priestia veravalensis</name>
    <dbReference type="NCBI Taxonomy" id="1414648"/>
    <lineage>
        <taxon>Bacteria</taxon>
        <taxon>Bacillati</taxon>
        <taxon>Bacillota</taxon>
        <taxon>Bacilli</taxon>
        <taxon>Bacillales</taxon>
        <taxon>Bacillaceae</taxon>
        <taxon>Priestia</taxon>
    </lineage>
</organism>
<evidence type="ECO:0000259" key="10">
    <source>
        <dbReference type="Pfam" id="PF02602"/>
    </source>
</evidence>
<dbReference type="UniPathway" id="UPA00251">
    <property type="reaction ID" value="UER00320"/>
</dbReference>
<comment type="function">
    <text evidence="6 9">Catalyzes cyclization of the linear tetrapyrrole, hydroxymethylbilane, to the macrocyclic uroporphyrinogen III.</text>
</comment>
<evidence type="ECO:0000256" key="7">
    <source>
        <dbReference type="ARBA" id="ARBA00040167"/>
    </source>
</evidence>
<comment type="pathway">
    <text evidence="1 9">Porphyrin-containing compound metabolism; protoporphyrin-IX biosynthesis; coproporphyrinogen-III from 5-aminolevulinate: step 3/4.</text>
</comment>
<dbReference type="EMBL" id="LNQP01000021">
    <property type="protein sequence ID" value="KSU88553.1"/>
    <property type="molecule type" value="Genomic_DNA"/>
</dbReference>
<keyword evidence="12" id="KW-1185">Reference proteome</keyword>
<comment type="similarity">
    <text evidence="2 9">Belongs to the uroporphyrinogen-III synthase family.</text>
</comment>
<accession>A0A0V8JNB3</accession>
<dbReference type="EC" id="4.2.1.75" evidence="3 9"/>
<name>A0A0V8JNB3_9BACI</name>
<dbReference type="GO" id="GO:0004852">
    <property type="term" value="F:uroporphyrinogen-III synthase activity"/>
    <property type="evidence" value="ECO:0007669"/>
    <property type="project" value="UniProtKB-UniRule"/>
</dbReference>
<dbReference type="Gene3D" id="3.40.50.10090">
    <property type="match status" value="2"/>
</dbReference>
<reference evidence="11 12" key="1">
    <citation type="submission" date="2015-11" db="EMBL/GenBank/DDBJ databases">
        <title>Bacillus caseinolyticus sp nov.</title>
        <authorList>
            <person name="Dastager S.G."/>
            <person name="Mawlankar R."/>
        </authorList>
    </citation>
    <scope>NUCLEOTIDE SEQUENCE [LARGE SCALE GENOMIC DNA]</scope>
    <source>
        <strain evidence="11 12">SGD-V-76</strain>
    </source>
</reference>
<dbReference type="AlphaFoldDB" id="A0A0V8JNB3"/>
<feature type="domain" description="Tetrapyrrole biosynthesis uroporphyrinogen III synthase" evidence="10">
    <location>
        <begin position="24"/>
        <end position="251"/>
    </location>
</feature>